<organism evidence="1 2">
    <name type="scientific">Sphingomonas abietis</name>
    <dbReference type="NCBI Taxonomy" id="3012344"/>
    <lineage>
        <taxon>Bacteria</taxon>
        <taxon>Pseudomonadati</taxon>
        <taxon>Pseudomonadota</taxon>
        <taxon>Alphaproteobacteria</taxon>
        <taxon>Sphingomonadales</taxon>
        <taxon>Sphingomonadaceae</taxon>
        <taxon>Sphingomonas</taxon>
    </lineage>
</organism>
<dbReference type="EMBL" id="CP115174">
    <property type="protein sequence ID" value="WBO24004.1"/>
    <property type="molecule type" value="Genomic_DNA"/>
</dbReference>
<sequence length="176" mass="18322">MAKRLIPRSRAAALTAPLLVVAMGIGGCTRPLDGYPSLAPRPIETLSLNEPEHAPPPPETADPAAVARYAPFVERARAADASFRKVLAEERASLVRGRGAATGSDAWTAAQVSLSRVETARGTTGKALADLDAARDGDPTRTNTGAALASQQAFEQVQTIADEEQAAVAAAWPGQR</sequence>
<gene>
    <name evidence="1" type="ORF">PBT88_07805</name>
</gene>
<accession>A0ABY7NR22</accession>
<dbReference type="Proteomes" id="UP001210865">
    <property type="component" value="Chromosome"/>
</dbReference>
<keyword evidence="2" id="KW-1185">Reference proteome</keyword>
<proteinExistence type="predicted"/>
<dbReference type="RefSeq" id="WP_270078633.1">
    <property type="nucleotide sequence ID" value="NZ_CP115174.1"/>
</dbReference>
<evidence type="ECO:0008006" key="3">
    <source>
        <dbReference type="Google" id="ProtNLM"/>
    </source>
</evidence>
<dbReference type="PROSITE" id="PS51257">
    <property type="entry name" value="PROKAR_LIPOPROTEIN"/>
    <property type="match status" value="1"/>
</dbReference>
<name>A0ABY7NR22_9SPHN</name>
<reference evidence="1 2" key="1">
    <citation type="submission" date="2022-12" db="EMBL/GenBank/DDBJ databases">
        <title>Sphingomonas abieness sp. nov., an endophytic bacterium isolated from Abies koreana.</title>
        <authorList>
            <person name="Jiang L."/>
            <person name="Lee J."/>
        </authorList>
    </citation>
    <scope>NUCLEOTIDE SEQUENCE [LARGE SCALE GENOMIC DNA]</scope>
    <source>
        <strain evidence="2">PAMB 00755</strain>
    </source>
</reference>
<protein>
    <recommendedName>
        <fullName evidence="3">DUF4398 domain-containing protein</fullName>
    </recommendedName>
</protein>
<evidence type="ECO:0000313" key="2">
    <source>
        <dbReference type="Proteomes" id="UP001210865"/>
    </source>
</evidence>
<evidence type="ECO:0000313" key="1">
    <source>
        <dbReference type="EMBL" id="WBO24004.1"/>
    </source>
</evidence>